<dbReference type="GO" id="GO:0003677">
    <property type="term" value="F:DNA binding"/>
    <property type="evidence" value="ECO:0007669"/>
    <property type="project" value="InterPro"/>
</dbReference>
<dbReference type="GO" id="GO:0016787">
    <property type="term" value="F:hydrolase activity"/>
    <property type="evidence" value="ECO:0007669"/>
    <property type="project" value="UniProtKB-KW"/>
</dbReference>
<keyword evidence="4" id="KW-0067">ATP-binding</keyword>
<evidence type="ECO:0000259" key="5">
    <source>
        <dbReference type="Pfam" id="PF00580"/>
    </source>
</evidence>
<dbReference type="GO" id="GO:0043138">
    <property type="term" value="F:3'-5' DNA helicase activity"/>
    <property type="evidence" value="ECO:0007669"/>
    <property type="project" value="TreeGrafter"/>
</dbReference>
<dbReference type="EMBL" id="CCXY01000441">
    <property type="protein sequence ID" value="CEG13945.1"/>
    <property type="molecule type" value="Genomic_DNA"/>
</dbReference>
<dbReference type="Gene3D" id="3.40.50.300">
    <property type="entry name" value="P-loop containing nucleotide triphosphate hydrolases"/>
    <property type="match status" value="1"/>
</dbReference>
<sequence>MQSIGNMCKNKLIIAAAGSGKTTYLVNQARNIKDQNVLITTYTEANEEEIRKKFNGRIPKNITIQTWFSFLLQHGVRPYQSVLNDELHNKKIGFFLVSGISAQYKSEEKKFNEHYFTKDFKIYSDKISKFVMKCDEKTNKEVMNRISRIYPNIFIDEVQDLAGYDLEILKLLFNSSSDILLVGDPRQGTYSTNNARKNNKFKQSQITYFF</sequence>
<dbReference type="InterPro" id="IPR014016">
    <property type="entry name" value="UvrD-like_ATP-bd"/>
</dbReference>
<evidence type="ECO:0000256" key="3">
    <source>
        <dbReference type="ARBA" id="ARBA00022806"/>
    </source>
</evidence>
<dbReference type="PANTHER" id="PTHR11070">
    <property type="entry name" value="UVRD / RECB / PCRA DNA HELICASE FAMILY MEMBER"/>
    <property type="match status" value="1"/>
</dbReference>
<gene>
    <name evidence="6" type="ORF">MSIBF_A750003</name>
</gene>
<dbReference type="GO" id="GO:0000725">
    <property type="term" value="P:recombinational repair"/>
    <property type="evidence" value="ECO:0007669"/>
    <property type="project" value="TreeGrafter"/>
</dbReference>
<reference evidence="6" key="1">
    <citation type="submission" date="2014-09" db="EMBL/GenBank/DDBJ databases">
        <authorList>
            <person name="Probst J Alexander"/>
        </authorList>
    </citation>
    <scope>NUCLEOTIDE SEQUENCE</scope>
</reference>
<dbReference type="SUPFAM" id="SSF52540">
    <property type="entry name" value="P-loop containing nucleoside triphosphate hydrolases"/>
    <property type="match status" value="1"/>
</dbReference>
<evidence type="ECO:0000256" key="1">
    <source>
        <dbReference type="ARBA" id="ARBA00022741"/>
    </source>
</evidence>
<proteinExistence type="predicted"/>
<keyword evidence="2" id="KW-0378">Hydrolase</keyword>
<organism evidence="6">
    <name type="scientific">groundwater metagenome</name>
    <dbReference type="NCBI Taxonomy" id="717931"/>
    <lineage>
        <taxon>unclassified sequences</taxon>
        <taxon>metagenomes</taxon>
        <taxon>ecological metagenomes</taxon>
    </lineage>
</organism>
<name>A0A098EFV8_9ZZZZ</name>
<dbReference type="AlphaFoldDB" id="A0A098EFV8"/>
<dbReference type="InterPro" id="IPR000212">
    <property type="entry name" value="DNA_helicase_UvrD/REP"/>
</dbReference>
<feature type="domain" description="UvrD-like helicase ATP-binding" evidence="5">
    <location>
        <begin position="110"/>
        <end position="199"/>
    </location>
</feature>
<accession>A0A098EFV8</accession>
<dbReference type="GO" id="GO:0005524">
    <property type="term" value="F:ATP binding"/>
    <property type="evidence" value="ECO:0007669"/>
    <property type="project" value="UniProtKB-KW"/>
</dbReference>
<dbReference type="InterPro" id="IPR027417">
    <property type="entry name" value="P-loop_NTPase"/>
</dbReference>
<dbReference type="PANTHER" id="PTHR11070:SF2">
    <property type="entry name" value="ATP-DEPENDENT DNA HELICASE SRS2"/>
    <property type="match status" value="1"/>
</dbReference>
<dbReference type="Pfam" id="PF00580">
    <property type="entry name" value="UvrD-helicase"/>
    <property type="match status" value="2"/>
</dbReference>
<keyword evidence="1" id="KW-0547">Nucleotide-binding</keyword>
<protein>
    <submittedName>
        <fullName evidence="6">DNA helicase II / ATP-dependent DNA helicase PcrA</fullName>
    </submittedName>
</protein>
<evidence type="ECO:0000313" key="6">
    <source>
        <dbReference type="EMBL" id="CEG13945.1"/>
    </source>
</evidence>
<keyword evidence="3 6" id="KW-0347">Helicase</keyword>
<feature type="domain" description="UvrD-like helicase ATP-binding" evidence="5">
    <location>
        <begin position="7"/>
        <end position="66"/>
    </location>
</feature>
<evidence type="ECO:0000256" key="4">
    <source>
        <dbReference type="ARBA" id="ARBA00022840"/>
    </source>
</evidence>
<evidence type="ECO:0000256" key="2">
    <source>
        <dbReference type="ARBA" id="ARBA00022801"/>
    </source>
</evidence>